<evidence type="ECO:0000313" key="1">
    <source>
        <dbReference type="EMBL" id="QWG23435.1"/>
    </source>
</evidence>
<protein>
    <submittedName>
        <fullName evidence="1">Uncharacterized protein</fullName>
    </submittedName>
</protein>
<dbReference type="EMBL" id="CP076136">
    <property type="protein sequence ID" value="QWG23435.1"/>
    <property type="molecule type" value="Genomic_DNA"/>
</dbReference>
<organism evidence="1 2">
    <name type="scientific">Bradyrhizobium sediminis</name>
    <dbReference type="NCBI Taxonomy" id="2840469"/>
    <lineage>
        <taxon>Bacteria</taxon>
        <taxon>Pseudomonadati</taxon>
        <taxon>Pseudomonadota</taxon>
        <taxon>Alphaproteobacteria</taxon>
        <taxon>Hyphomicrobiales</taxon>
        <taxon>Nitrobacteraceae</taxon>
        <taxon>Bradyrhizobium</taxon>
    </lineage>
</organism>
<proteinExistence type="predicted"/>
<dbReference type="RefSeq" id="WP_215604189.1">
    <property type="nucleotide sequence ID" value="NZ_CP076136.1"/>
</dbReference>
<keyword evidence="2" id="KW-1185">Reference proteome</keyword>
<dbReference type="Proteomes" id="UP000676951">
    <property type="component" value="Chromosome"/>
</dbReference>
<dbReference type="AlphaFoldDB" id="A0A975NYR4"/>
<gene>
    <name evidence="1" type="ORF">KMZ93_00310</name>
</gene>
<reference evidence="1 2" key="1">
    <citation type="submission" date="2021-06" db="EMBL/GenBank/DDBJ databases">
        <title>Bradyrhizobium sp. S2-11-4 Genome sequencing.</title>
        <authorList>
            <person name="Jin L."/>
        </authorList>
    </citation>
    <scope>NUCLEOTIDE SEQUENCE [LARGE SCALE GENOMIC DNA]</scope>
    <source>
        <strain evidence="1 2">S2-11-4</strain>
    </source>
</reference>
<name>A0A975NYR4_9BRAD</name>
<accession>A0A975NYR4</accession>
<sequence>MPNTSQQDLLAGLKTRLGALGLSVHEDAKQGLVGEAQPIRSKWWLGARTVTYRMSCRPSEADRTVQFREAVTESSWGLPPPTVTVEKTRVSGWKLSGERSDVSPGGGGTIDYAQVRDAVEQAVTAAGWTFHLQGGRLP</sequence>
<evidence type="ECO:0000313" key="2">
    <source>
        <dbReference type="Proteomes" id="UP000676951"/>
    </source>
</evidence>